<dbReference type="EMBL" id="MNCJ02000319">
    <property type="protein sequence ID" value="KAF5810300.1"/>
    <property type="molecule type" value="Genomic_DNA"/>
</dbReference>
<keyword evidence="3" id="KW-1185">Reference proteome</keyword>
<name>A0A251UZY7_HELAN</name>
<organism evidence="2 3">
    <name type="scientific">Helianthus annuus</name>
    <name type="common">Common sunflower</name>
    <dbReference type="NCBI Taxonomy" id="4232"/>
    <lineage>
        <taxon>Eukaryota</taxon>
        <taxon>Viridiplantae</taxon>
        <taxon>Streptophyta</taxon>
        <taxon>Embryophyta</taxon>
        <taxon>Tracheophyta</taxon>
        <taxon>Spermatophyta</taxon>
        <taxon>Magnoliopsida</taxon>
        <taxon>eudicotyledons</taxon>
        <taxon>Gunneridae</taxon>
        <taxon>Pentapetalae</taxon>
        <taxon>asterids</taxon>
        <taxon>campanulids</taxon>
        <taxon>Asterales</taxon>
        <taxon>Asteraceae</taxon>
        <taxon>Asteroideae</taxon>
        <taxon>Heliantheae alliance</taxon>
        <taxon>Heliantheae</taxon>
        <taxon>Helianthus</taxon>
    </lineage>
</organism>
<evidence type="ECO:0000313" key="1">
    <source>
        <dbReference type="EMBL" id="KAF5810300.1"/>
    </source>
</evidence>
<gene>
    <name evidence="2" type="ORF">HannXRQ_Chr04g0111021</name>
    <name evidence="1" type="ORF">HanXRQr2_Chr04g0167811</name>
</gene>
<reference evidence="2" key="2">
    <citation type="submission" date="2017-02" db="EMBL/GenBank/DDBJ databases">
        <title>Sunflower complete genome.</title>
        <authorList>
            <person name="Langlade N."/>
            <person name="Munos S."/>
        </authorList>
    </citation>
    <scope>NUCLEOTIDE SEQUENCE [LARGE SCALE GENOMIC DNA]</scope>
    <source>
        <tissue evidence="2">Leaves</tissue>
    </source>
</reference>
<evidence type="ECO:0000313" key="3">
    <source>
        <dbReference type="Proteomes" id="UP000215914"/>
    </source>
</evidence>
<reference evidence="1 3" key="1">
    <citation type="journal article" date="2017" name="Nature">
        <title>The sunflower genome provides insights into oil metabolism, flowering and Asterid evolution.</title>
        <authorList>
            <person name="Badouin H."/>
            <person name="Gouzy J."/>
            <person name="Grassa C.J."/>
            <person name="Murat F."/>
            <person name="Staton S.E."/>
            <person name="Cottret L."/>
            <person name="Lelandais-Briere C."/>
            <person name="Owens G.L."/>
            <person name="Carrere S."/>
            <person name="Mayjonade B."/>
            <person name="Legrand L."/>
            <person name="Gill N."/>
            <person name="Kane N.C."/>
            <person name="Bowers J.E."/>
            <person name="Hubner S."/>
            <person name="Bellec A."/>
            <person name="Berard A."/>
            <person name="Berges H."/>
            <person name="Blanchet N."/>
            <person name="Boniface M.C."/>
            <person name="Brunel D."/>
            <person name="Catrice O."/>
            <person name="Chaidir N."/>
            <person name="Claudel C."/>
            <person name="Donnadieu C."/>
            <person name="Faraut T."/>
            <person name="Fievet G."/>
            <person name="Helmstetter N."/>
            <person name="King M."/>
            <person name="Knapp S.J."/>
            <person name="Lai Z."/>
            <person name="Le Paslier M.C."/>
            <person name="Lippi Y."/>
            <person name="Lorenzon L."/>
            <person name="Mandel J.R."/>
            <person name="Marage G."/>
            <person name="Marchand G."/>
            <person name="Marquand E."/>
            <person name="Bret-Mestries E."/>
            <person name="Morien E."/>
            <person name="Nambeesan S."/>
            <person name="Nguyen T."/>
            <person name="Pegot-Espagnet P."/>
            <person name="Pouilly N."/>
            <person name="Raftis F."/>
            <person name="Sallet E."/>
            <person name="Schiex T."/>
            <person name="Thomas J."/>
            <person name="Vandecasteele C."/>
            <person name="Vares D."/>
            <person name="Vear F."/>
            <person name="Vautrin S."/>
            <person name="Crespi M."/>
            <person name="Mangin B."/>
            <person name="Burke J.M."/>
            <person name="Salse J."/>
            <person name="Munos S."/>
            <person name="Vincourt P."/>
            <person name="Rieseberg L.H."/>
            <person name="Langlade N.B."/>
        </authorList>
    </citation>
    <scope>NUCLEOTIDE SEQUENCE [LARGE SCALE GENOMIC DNA]</scope>
    <source>
        <strain evidence="3">cv. SF193</strain>
        <tissue evidence="1">Leaves</tissue>
    </source>
</reference>
<dbReference type="Gramene" id="mRNA:HanXRQr2_Chr04g0167811">
    <property type="protein sequence ID" value="CDS:HanXRQr2_Chr04g0167811.1"/>
    <property type="gene ID" value="HanXRQr2_Chr04g0167811"/>
</dbReference>
<accession>A0A251UZY7</accession>
<protein>
    <submittedName>
        <fullName evidence="2">Uncharacterized protein</fullName>
    </submittedName>
</protein>
<dbReference type="EMBL" id="CM007893">
    <property type="protein sequence ID" value="OTG28416.1"/>
    <property type="molecule type" value="Genomic_DNA"/>
</dbReference>
<proteinExistence type="predicted"/>
<dbReference type="InParanoid" id="A0A251UZY7"/>
<reference evidence="1" key="3">
    <citation type="submission" date="2020-06" db="EMBL/GenBank/DDBJ databases">
        <title>Helianthus annuus Genome sequencing and assembly Release 2.</title>
        <authorList>
            <person name="Gouzy J."/>
            <person name="Langlade N."/>
            <person name="Munos S."/>
        </authorList>
    </citation>
    <scope>NUCLEOTIDE SEQUENCE</scope>
    <source>
        <tissue evidence="1">Leaves</tissue>
    </source>
</reference>
<dbReference type="AlphaFoldDB" id="A0A251UZY7"/>
<sequence length="75" mass="8619">MLCFPMMCPKNEHLTGLSFHVYLSRGLEGFLYVIEHLVFRFALDHQIFNISFYVLASLFGKRFVNQALISGTCVS</sequence>
<dbReference type="Proteomes" id="UP000215914">
    <property type="component" value="Chromosome 4"/>
</dbReference>
<evidence type="ECO:0000313" key="2">
    <source>
        <dbReference type="EMBL" id="OTG28416.1"/>
    </source>
</evidence>